<dbReference type="EnsemblPlants" id="AVESA.00010b.r2.7CG0700150.1">
    <property type="protein sequence ID" value="AVESA.00010b.r2.7CG0700150.1.CDS"/>
    <property type="gene ID" value="AVESA.00010b.r2.7CG0700150"/>
</dbReference>
<sequence length="95" mass="10383">MDPSNAQSEGSQPSVPKNPAMASCRKKKTDDASFLEDVKEHLDEFINASMDEHKSCFKKTISKMFGMSKMVAERSAAAKEAEVESALPLQTSVSQ</sequence>
<evidence type="ECO:0000313" key="1">
    <source>
        <dbReference type="EnsemblPlants" id="AVESA.00010b.r2.7CG0700150.1.CDS"/>
    </source>
</evidence>
<proteinExistence type="predicted"/>
<protein>
    <submittedName>
        <fullName evidence="1">Uncharacterized protein</fullName>
    </submittedName>
</protein>
<evidence type="ECO:0000313" key="2">
    <source>
        <dbReference type="Proteomes" id="UP001732700"/>
    </source>
</evidence>
<organism evidence="1 2">
    <name type="scientific">Avena sativa</name>
    <name type="common">Oat</name>
    <dbReference type="NCBI Taxonomy" id="4498"/>
    <lineage>
        <taxon>Eukaryota</taxon>
        <taxon>Viridiplantae</taxon>
        <taxon>Streptophyta</taxon>
        <taxon>Embryophyta</taxon>
        <taxon>Tracheophyta</taxon>
        <taxon>Spermatophyta</taxon>
        <taxon>Magnoliopsida</taxon>
        <taxon>Liliopsida</taxon>
        <taxon>Poales</taxon>
        <taxon>Poaceae</taxon>
        <taxon>BOP clade</taxon>
        <taxon>Pooideae</taxon>
        <taxon>Poodae</taxon>
        <taxon>Poeae</taxon>
        <taxon>Poeae Chloroplast Group 1 (Aveneae type)</taxon>
        <taxon>Aveninae</taxon>
        <taxon>Avena</taxon>
    </lineage>
</organism>
<reference evidence="1" key="1">
    <citation type="submission" date="2021-05" db="EMBL/GenBank/DDBJ databases">
        <authorList>
            <person name="Scholz U."/>
            <person name="Mascher M."/>
            <person name="Fiebig A."/>
        </authorList>
    </citation>
    <scope>NUCLEOTIDE SEQUENCE [LARGE SCALE GENOMIC DNA]</scope>
</reference>
<dbReference type="Proteomes" id="UP001732700">
    <property type="component" value="Chromosome 7C"/>
</dbReference>
<reference evidence="1" key="2">
    <citation type="submission" date="2025-09" db="UniProtKB">
        <authorList>
            <consortium name="EnsemblPlants"/>
        </authorList>
    </citation>
    <scope>IDENTIFICATION</scope>
</reference>
<name>A0ACD6A4G6_AVESA</name>
<keyword evidence="2" id="KW-1185">Reference proteome</keyword>
<accession>A0ACD6A4G6</accession>